<dbReference type="EMBL" id="KV745240">
    <property type="protein sequence ID" value="OCK76135.1"/>
    <property type="molecule type" value="Genomic_DNA"/>
</dbReference>
<reference evidence="2 3" key="1">
    <citation type="journal article" date="2016" name="Nat. Commun.">
        <title>Ectomycorrhizal ecology is imprinted in the genome of the dominant symbiotic fungus Cenococcum geophilum.</title>
        <authorList>
            <consortium name="DOE Joint Genome Institute"/>
            <person name="Peter M."/>
            <person name="Kohler A."/>
            <person name="Ohm R.A."/>
            <person name="Kuo A."/>
            <person name="Krutzmann J."/>
            <person name="Morin E."/>
            <person name="Arend M."/>
            <person name="Barry K.W."/>
            <person name="Binder M."/>
            <person name="Choi C."/>
            <person name="Clum A."/>
            <person name="Copeland A."/>
            <person name="Grisel N."/>
            <person name="Haridas S."/>
            <person name="Kipfer T."/>
            <person name="LaButti K."/>
            <person name="Lindquist E."/>
            <person name="Lipzen A."/>
            <person name="Maire R."/>
            <person name="Meier B."/>
            <person name="Mihaltcheva S."/>
            <person name="Molinier V."/>
            <person name="Murat C."/>
            <person name="Poggeler S."/>
            <person name="Quandt C.A."/>
            <person name="Sperisen C."/>
            <person name="Tritt A."/>
            <person name="Tisserant E."/>
            <person name="Crous P.W."/>
            <person name="Henrissat B."/>
            <person name="Nehls U."/>
            <person name="Egli S."/>
            <person name="Spatafora J.W."/>
            <person name="Grigoriev I.V."/>
            <person name="Martin F.M."/>
        </authorList>
    </citation>
    <scope>NUCLEOTIDE SEQUENCE [LARGE SCALE GENOMIC DNA]</scope>
    <source>
        <strain evidence="2 3">CBS 459.81</strain>
    </source>
</reference>
<gene>
    <name evidence="2" type="ORF">K432DRAFT_307041</name>
</gene>
<organism evidence="2 3">
    <name type="scientific">Lepidopterella palustris CBS 459.81</name>
    <dbReference type="NCBI Taxonomy" id="1314670"/>
    <lineage>
        <taxon>Eukaryota</taxon>
        <taxon>Fungi</taxon>
        <taxon>Dikarya</taxon>
        <taxon>Ascomycota</taxon>
        <taxon>Pezizomycotina</taxon>
        <taxon>Dothideomycetes</taxon>
        <taxon>Pleosporomycetidae</taxon>
        <taxon>Mytilinidiales</taxon>
        <taxon>Argynnaceae</taxon>
        <taxon>Lepidopterella</taxon>
    </lineage>
</organism>
<protein>
    <submittedName>
        <fullName evidence="2">Uncharacterized protein</fullName>
    </submittedName>
</protein>
<evidence type="ECO:0000313" key="2">
    <source>
        <dbReference type="EMBL" id="OCK76135.1"/>
    </source>
</evidence>
<name>A0A8E2E2G6_9PEZI</name>
<dbReference type="Proteomes" id="UP000250266">
    <property type="component" value="Unassembled WGS sequence"/>
</dbReference>
<feature type="region of interest" description="Disordered" evidence="1">
    <location>
        <begin position="1"/>
        <end position="30"/>
    </location>
</feature>
<sequence>MFPTQTLLARLHGRPSKSTRPPTNRKLTEEQESALCQYLNTLEGMCTSATRKQYDTTANLILAQSHGSEPGPPPTVKKN</sequence>
<evidence type="ECO:0000256" key="1">
    <source>
        <dbReference type="SAM" id="MobiDB-lite"/>
    </source>
</evidence>
<accession>A0A8E2E2G6</accession>
<dbReference type="AlphaFoldDB" id="A0A8E2E2G6"/>
<proteinExistence type="predicted"/>
<keyword evidence="3" id="KW-1185">Reference proteome</keyword>
<dbReference type="OrthoDB" id="4368338at2759"/>
<evidence type="ECO:0000313" key="3">
    <source>
        <dbReference type="Proteomes" id="UP000250266"/>
    </source>
</evidence>